<dbReference type="EMBL" id="MN740028">
    <property type="protein sequence ID" value="QHT84872.1"/>
    <property type="molecule type" value="Genomic_DNA"/>
</dbReference>
<evidence type="ECO:0000313" key="1">
    <source>
        <dbReference type="EMBL" id="QHT84872.1"/>
    </source>
</evidence>
<reference evidence="1" key="1">
    <citation type="journal article" date="2020" name="Nature">
        <title>Giant virus diversity and host interactions through global metagenomics.</title>
        <authorList>
            <person name="Schulz F."/>
            <person name="Roux S."/>
            <person name="Paez-Espino D."/>
            <person name="Jungbluth S."/>
            <person name="Walsh D.A."/>
            <person name="Denef V.J."/>
            <person name="McMahon K.D."/>
            <person name="Konstantinidis K.T."/>
            <person name="Eloe-Fadrosh E.A."/>
            <person name="Kyrpides N.C."/>
            <person name="Woyke T."/>
        </authorList>
    </citation>
    <scope>NUCLEOTIDE SEQUENCE</scope>
    <source>
        <strain evidence="1">GVMAG-M-3300023184-178</strain>
    </source>
</reference>
<name>A0A6C0HWK7_9ZZZZ</name>
<dbReference type="AlphaFoldDB" id="A0A6C0HWK7"/>
<organism evidence="1">
    <name type="scientific">viral metagenome</name>
    <dbReference type="NCBI Taxonomy" id="1070528"/>
    <lineage>
        <taxon>unclassified sequences</taxon>
        <taxon>metagenomes</taxon>
        <taxon>organismal metagenomes</taxon>
    </lineage>
</organism>
<accession>A0A6C0HWK7</accession>
<protein>
    <submittedName>
        <fullName evidence="1">Uncharacterized protein</fullName>
    </submittedName>
</protein>
<sequence>MCKIYMAHSCKLTEIEYLENKQCLLCSHKLFYEHHKWCVCQDKNVKKVTCIACEEIKKQINELYVELNTTLKIFNNECKYALTINAELYEQLPLIIEDLKNLQQHYMAN</sequence>
<proteinExistence type="predicted"/>